<comment type="caution">
    <text evidence="1">The sequence shown here is derived from an EMBL/GenBank/DDBJ whole genome shotgun (WGS) entry which is preliminary data.</text>
</comment>
<dbReference type="EMBL" id="JANURN010000001">
    <property type="protein sequence ID" value="MDL0081342.1"/>
    <property type="molecule type" value="Genomic_DNA"/>
</dbReference>
<dbReference type="Proteomes" id="UP001173802">
    <property type="component" value="Unassembled WGS sequence"/>
</dbReference>
<name>A0ACC6FQG4_9HELI</name>
<gene>
    <name evidence="1" type="ORF">NYG90_01370</name>
</gene>
<protein>
    <submittedName>
        <fullName evidence="1">Uncharacterized protein</fullName>
    </submittedName>
</protein>
<reference evidence="1 2" key="1">
    <citation type="journal article" date="2023" name="Microorganisms">
        <title>Isolation and Genomic Characteristics of Cat-Borne Campylobacter felis sp. nov. and Sheep-Borne Campylobacter ovis sp. nov.</title>
        <authorList>
            <person name="Wang H."/>
            <person name="Li Y."/>
            <person name="Gu Y."/>
            <person name="Zhou G."/>
            <person name="Chen X."/>
            <person name="Zhang X."/>
            <person name="Shao Z."/>
            <person name="Zhang J."/>
            <person name="Zhang M."/>
        </authorList>
    </citation>
    <scope>NUCLEOTIDE SEQUENCE [LARGE SCALE GENOMIC DNA]</scope>
    <source>
        <strain evidence="1 2">XJK30-2</strain>
    </source>
</reference>
<sequence>MPLFSHSRDFRKEVVAIHNPCKWILVMIILLAQNLWIATPLLAQCLAMTEKALLLESTFEIWIATPLKRLARIENNGLLRSHCSPKTTSLKRKTITLGA</sequence>
<evidence type="ECO:0000313" key="1">
    <source>
        <dbReference type="EMBL" id="MDL0081342.1"/>
    </source>
</evidence>
<evidence type="ECO:0000313" key="2">
    <source>
        <dbReference type="Proteomes" id="UP001173802"/>
    </source>
</evidence>
<accession>A0ACC6FQG4</accession>
<organism evidence="1 2">
    <name type="scientific">Helicobacter zhangjianzhongii</name>
    <dbReference type="NCBI Taxonomy" id="2974574"/>
    <lineage>
        <taxon>Bacteria</taxon>
        <taxon>Pseudomonadati</taxon>
        <taxon>Campylobacterota</taxon>
        <taxon>Epsilonproteobacteria</taxon>
        <taxon>Campylobacterales</taxon>
        <taxon>Helicobacteraceae</taxon>
        <taxon>Helicobacter</taxon>
    </lineage>
</organism>
<proteinExistence type="predicted"/>
<keyword evidence="2" id="KW-1185">Reference proteome</keyword>